<dbReference type="Gene3D" id="3.40.50.720">
    <property type="entry name" value="NAD(P)-binding Rossmann-like Domain"/>
    <property type="match status" value="1"/>
</dbReference>
<proteinExistence type="predicted"/>
<comment type="caution">
    <text evidence="2">The sequence shown here is derived from an EMBL/GenBank/DDBJ whole genome shotgun (WGS) entry which is preliminary data.</text>
</comment>
<dbReference type="PANTHER" id="PTHR43245">
    <property type="entry name" value="BIFUNCTIONAL POLYMYXIN RESISTANCE PROTEIN ARNA"/>
    <property type="match status" value="1"/>
</dbReference>
<keyword evidence="3" id="KW-1185">Reference proteome</keyword>
<evidence type="ECO:0000313" key="2">
    <source>
        <dbReference type="EMBL" id="MBB4082219.1"/>
    </source>
</evidence>
<dbReference type="Pfam" id="PF01370">
    <property type="entry name" value="Epimerase"/>
    <property type="match status" value="1"/>
</dbReference>
<dbReference type="InterPro" id="IPR050177">
    <property type="entry name" value="Lipid_A_modif_metabolic_enz"/>
</dbReference>
<evidence type="ECO:0000313" key="3">
    <source>
        <dbReference type="Proteomes" id="UP000529946"/>
    </source>
</evidence>
<dbReference type="AlphaFoldDB" id="A0A7W6NP79"/>
<evidence type="ECO:0000259" key="1">
    <source>
        <dbReference type="Pfam" id="PF01370"/>
    </source>
</evidence>
<name>A0A7W6NP79_9CAUL</name>
<dbReference type="SUPFAM" id="SSF51735">
    <property type="entry name" value="NAD(P)-binding Rossmann-fold domains"/>
    <property type="match status" value="1"/>
</dbReference>
<dbReference type="InterPro" id="IPR036291">
    <property type="entry name" value="NAD(P)-bd_dom_sf"/>
</dbReference>
<protein>
    <submittedName>
        <fullName evidence="2">Nucleoside-diphosphate-sugar epimerase</fullName>
    </submittedName>
</protein>
<dbReference type="RefSeq" id="WP_183203322.1">
    <property type="nucleotide sequence ID" value="NZ_BAAAER010000004.1"/>
</dbReference>
<dbReference type="EMBL" id="JACIDM010000001">
    <property type="protein sequence ID" value="MBB4082219.1"/>
    <property type="molecule type" value="Genomic_DNA"/>
</dbReference>
<gene>
    <name evidence="2" type="ORF">GGR12_001058</name>
</gene>
<dbReference type="Proteomes" id="UP000529946">
    <property type="component" value="Unassembled WGS sequence"/>
</dbReference>
<dbReference type="PANTHER" id="PTHR43245:SF13">
    <property type="entry name" value="UDP-D-APIOSE_UDP-D-XYLOSE SYNTHASE 2"/>
    <property type="match status" value="1"/>
</dbReference>
<sequence>MRILVTGSSGFVGKALVRELAARGHHVSGFSRAQHERSFIGDLMDPVSLRAALSAFKPDVVFNLAAETDLKGMARNGYAVNTEGVKNLLDAVAASQSVHRVVWASSQLVCKPGVTPAHDTDYHPEGGYGESKVLGEKMVRSRDGAGKEWVIFRSTTIWGPGMSEHYAGILGMIRKGLYFHVGGRPLMKSYSYIDNLIDQLITLAIAPAEQVNRHTFYLADSDPIDLRAWAGGFGKWFHKPIATLPTPLARSLARTGDVLTKRGVRFPLTSQRLDNMLTEYVYDVAPIEAVHGRTLIGMEEGIERTARWYIEREDERPAPSTTH</sequence>
<dbReference type="InterPro" id="IPR001509">
    <property type="entry name" value="Epimerase_deHydtase"/>
</dbReference>
<organism evidence="2 3">
    <name type="scientific">Brevundimonas lenta</name>
    <dbReference type="NCBI Taxonomy" id="424796"/>
    <lineage>
        <taxon>Bacteria</taxon>
        <taxon>Pseudomonadati</taxon>
        <taxon>Pseudomonadota</taxon>
        <taxon>Alphaproteobacteria</taxon>
        <taxon>Caulobacterales</taxon>
        <taxon>Caulobacteraceae</taxon>
        <taxon>Brevundimonas</taxon>
    </lineage>
</organism>
<reference evidence="2 3" key="1">
    <citation type="submission" date="2020-08" db="EMBL/GenBank/DDBJ databases">
        <title>Genomic Encyclopedia of Type Strains, Phase IV (KMG-IV): sequencing the most valuable type-strain genomes for metagenomic binning, comparative biology and taxonomic classification.</title>
        <authorList>
            <person name="Goeker M."/>
        </authorList>
    </citation>
    <scope>NUCLEOTIDE SEQUENCE [LARGE SCALE GENOMIC DNA]</scope>
    <source>
        <strain evidence="2 3">DSM 23960</strain>
    </source>
</reference>
<feature type="domain" description="NAD-dependent epimerase/dehydratase" evidence="1">
    <location>
        <begin position="3"/>
        <end position="167"/>
    </location>
</feature>
<accession>A0A7W6NP79</accession>